<dbReference type="EMBL" id="BPLQ01015729">
    <property type="protein sequence ID" value="GIY91122.1"/>
    <property type="molecule type" value="Genomic_DNA"/>
</dbReference>
<evidence type="ECO:0000313" key="7">
    <source>
        <dbReference type="EMBL" id="GIY91122.1"/>
    </source>
</evidence>
<dbReference type="InterPro" id="IPR036179">
    <property type="entry name" value="Ig-like_dom_sf"/>
</dbReference>
<evidence type="ECO:0000259" key="5">
    <source>
        <dbReference type="PROSITE" id="PS50026"/>
    </source>
</evidence>
<evidence type="ECO:0000256" key="1">
    <source>
        <dbReference type="ARBA" id="ARBA00023157"/>
    </source>
</evidence>
<dbReference type="CDD" id="cd00041">
    <property type="entry name" value="CUB"/>
    <property type="match status" value="1"/>
</dbReference>
<sequence length="834" mass="95312">MTGYISTPNFPKTYQVPIHCQWILEAPPGYRVAIYFTQFYLKRGFTAAEYAYYSRHLKEGVGRHSFGTITSDDEPTYLISNHQILVLTMDVRSLDNIHLRVQEHLMDVSGFNVTYEMILRNKTVRNDDCIYHHCSFTGNCYASSDFNKYECECFAGYFGKECQYDGSCGPNSSSEVCRNGGTCRYYIGSSIRTCECIPGYSGAKCETKITSERKKEISKTEASCRNLLHPSPQGYVSIYPKRSNCGKTDGQLIVSMEVSEVMPVIEGMPLLIACILQGSDNASVTWFKDGYPIIFHASRGRIWKMQVPRDSAGKLSFLLGFDKINEHDTGIVTCEAQDSQRNESLSAPIRVKPRSKLLINPLSATVMVGNPFSVTCVSKDGMYGASNYKWLKNNLDLYRKQDPEIVEDLYPGGTRLVVSKAQDSANYTCVMRSSTISQHHTSYIRVIKESDFSTKTCHLNKRYGIRWKITAVEADDIHVCPTGYTGYIKRRCIQTAKKIEWDEPDFSKCISAAVATIKKEFDSWKMGYRKKTANVLLQELHDFLTIHHPKMHNSEAEPIVDMMYDADVLSNSEAEAEDNWNLFLSSASLLFHSNLVNRHYQKMKLQKMIRKLSLAYGEMSEYLKTTFFESPCIKVEIFKKNGTLPFLYLPWCSSNETECYNQSFTVGLKTLEHMFGNTTFTVVTVHFKCLHVSLADDEFEKNFGVERFSQTFSVDVHATGYRTFIPEVTLQPYPLVNVRRGLEIHCVKFHVQSRYVFTHQCDLINSGEYIFCQCKGNGLYSFIVSNHSESAHKRTYLFREKAYLLAGCVITFFTIFFIILKLLYKTKTNIFLHA</sequence>
<dbReference type="PROSITE" id="PS50835">
    <property type="entry name" value="IG_LIKE"/>
    <property type="match status" value="2"/>
</dbReference>
<dbReference type="CDD" id="cd00054">
    <property type="entry name" value="EGF_CA"/>
    <property type="match status" value="1"/>
</dbReference>
<comment type="caution">
    <text evidence="2">Lacks conserved residue(s) required for the propagation of feature annotation.</text>
</comment>
<dbReference type="SUPFAM" id="SSF48726">
    <property type="entry name" value="Immunoglobulin"/>
    <property type="match status" value="2"/>
</dbReference>
<dbReference type="PROSITE" id="PS50026">
    <property type="entry name" value="EGF_3"/>
    <property type="match status" value="2"/>
</dbReference>
<evidence type="ECO:0000259" key="6">
    <source>
        <dbReference type="PROSITE" id="PS50835"/>
    </source>
</evidence>
<dbReference type="Gene3D" id="2.10.25.10">
    <property type="entry name" value="Laminin"/>
    <property type="match status" value="1"/>
</dbReference>
<keyword evidence="1 2" id="KW-1015">Disulfide bond</keyword>
<evidence type="ECO:0000256" key="3">
    <source>
        <dbReference type="SAM" id="Phobius"/>
    </source>
</evidence>
<dbReference type="SMART" id="SM00409">
    <property type="entry name" value="IG"/>
    <property type="match status" value="2"/>
</dbReference>
<feature type="domain" description="CUB" evidence="4">
    <location>
        <begin position="1"/>
        <end position="118"/>
    </location>
</feature>
<dbReference type="GO" id="GO:0004930">
    <property type="term" value="F:G protein-coupled receptor activity"/>
    <property type="evidence" value="ECO:0007669"/>
    <property type="project" value="InterPro"/>
</dbReference>
<dbReference type="Gene3D" id="2.60.40.10">
    <property type="entry name" value="Immunoglobulins"/>
    <property type="match status" value="2"/>
</dbReference>
<accession>A0AAV4X785</accession>
<dbReference type="InterPro" id="IPR051587">
    <property type="entry name" value="Adhesion_GPCR"/>
</dbReference>
<dbReference type="Gene3D" id="2.60.120.290">
    <property type="entry name" value="Spermadhesin, CUB domain"/>
    <property type="match status" value="1"/>
</dbReference>
<dbReference type="Proteomes" id="UP001054837">
    <property type="component" value="Unassembled WGS sequence"/>
</dbReference>
<dbReference type="Pfam" id="PF00431">
    <property type="entry name" value="CUB"/>
    <property type="match status" value="1"/>
</dbReference>
<dbReference type="SUPFAM" id="SSF57196">
    <property type="entry name" value="EGF/Laminin"/>
    <property type="match status" value="1"/>
</dbReference>
<reference evidence="7 8" key="1">
    <citation type="submission" date="2021-06" db="EMBL/GenBank/DDBJ databases">
        <title>Caerostris darwini draft genome.</title>
        <authorList>
            <person name="Kono N."/>
            <person name="Arakawa K."/>
        </authorList>
    </citation>
    <scope>NUCLEOTIDE SEQUENCE [LARGE SCALE GENOMIC DNA]</scope>
</reference>
<feature type="domain" description="EGF-like" evidence="5">
    <location>
        <begin position="125"/>
        <end position="163"/>
    </location>
</feature>
<feature type="disulfide bond" evidence="2">
    <location>
        <begin position="177"/>
        <end position="194"/>
    </location>
</feature>
<dbReference type="AlphaFoldDB" id="A0AAV4X785"/>
<dbReference type="SUPFAM" id="SSF49854">
    <property type="entry name" value="Spermadhesin, CUB domain"/>
    <property type="match status" value="1"/>
</dbReference>
<dbReference type="InterPro" id="IPR036445">
    <property type="entry name" value="GPCR_2_extracell_dom_sf"/>
</dbReference>
<gene>
    <name evidence="7" type="primary">AVEN_156797_1</name>
    <name evidence="7" type="ORF">CDAR_443901</name>
</gene>
<dbReference type="PROSITE" id="PS01186">
    <property type="entry name" value="EGF_2"/>
    <property type="match status" value="2"/>
</dbReference>
<feature type="disulfide bond" evidence="2">
    <location>
        <begin position="196"/>
        <end position="205"/>
    </location>
</feature>
<evidence type="ECO:0000256" key="2">
    <source>
        <dbReference type="PROSITE-ProRule" id="PRU00076"/>
    </source>
</evidence>
<feature type="transmembrane region" description="Helical" evidence="3">
    <location>
        <begin position="802"/>
        <end position="824"/>
    </location>
</feature>
<dbReference type="PANTHER" id="PTHR45813:SF8">
    <property type="entry name" value="IG-LIKE DOMAIN-CONTAINING PROTEIN"/>
    <property type="match status" value="1"/>
</dbReference>
<dbReference type="InterPro" id="IPR035914">
    <property type="entry name" value="Sperma_CUB_dom_sf"/>
</dbReference>
<dbReference type="PROSITE" id="PS00022">
    <property type="entry name" value="EGF_1"/>
    <property type="match status" value="2"/>
</dbReference>
<protein>
    <submittedName>
        <fullName evidence="7">Uncharacterized protein</fullName>
    </submittedName>
</protein>
<dbReference type="Gene3D" id="4.10.1240.10">
    <property type="entry name" value="GPCR, family 2, extracellular hormone receptor domain"/>
    <property type="match status" value="1"/>
</dbReference>
<keyword evidence="2" id="KW-0245">EGF-like domain</keyword>
<dbReference type="GO" id="GO:0007189">
    <property type="term" value="P:adenylate cyclase-activating G protein-coupled receptor signaling pathway"/>
    <property type="evidence" value="ECO:0007669"/>
    <property type="project" value="TreeGrafter"/>
</dbReference>
<dbReference type="InterPro" id="IPR013783">
    <property type="entry name" value="Ig-like_fold"/>
</dbReference>
<keyword evidence="8" id="KW-1185">Reference proteome</keyword>
<keyword evidence="3" id="KW-0812">Transmembrane</keyword>
<evidence type="ECO:0000259" key="4">
    <source>
        <dbReference type="PROSITE" id="PS01180"/>
    </source>
</evidence>
<dbReference type="InterPro" id="IPR007110">
    <property type="entry name" value="Ig-like_dom"/>
</dbReference>
<dbReference type="GO" id="GO:0016020">
    <property type="term" value="C:membrane"/>
    <property type="evidence" value="ECO:0007669"/>
    <property type="project" value="InterPro"/>
</dbReference>
<keyword evidence="3" id="KW-1133">Transmembrane helix</keyword>
<dbReference type="SMART" id="SM00181">
    <property type="entry name" value="EGF"/>
    <property type="match status" value="2"/>
</dbReference>
<feature type="domain" description="Ig-like" evidence="6">
    <location>
        <begin position="353"/>
        <end position="445"/>
    </location>
</feature>
<keyword evidence="3" id="KW-0472">Membrane</keyword>
<dbReference type="InterPro" id="IPR000742">
    <property type="entry name" value="EGF"/>
</dbReference>
<dbReference type="InterPro" id="IPR000859">
    <property type="entry name" value="CUB_dom"/>
</dbReference>
<dbReference type="InterPro" id="IPR003599">
    <property type="entry name" value="Ig_sub"/>
</dbReference>
<comment type="caution">
    <text evidence="7">The sequence shown here is derived from an EMBL/GenBank/DDBJ whole genome shotgun (WGS) entry which is preliminary data.</text>
</comment>
<feature type="disulfide bond" evidence="2">
    <location>
        <begin position="153"/>
        <end position="162"/>
    </location>
</feature>
<organism evidence="7 8">
    <name type="scientific">Caerostris darwini</name>
    <dbReference type="NCBI Taxonomy" id="1538125"/>
    <lineage>
        <taxon>Eukaryota</taxon>
        <taxon>Metazoa</taxon>
        <taxon>Ecdysozoa</taxon>
        <taxon>Arthropoda</taxon>
        <taxon>Chelicerata</taxon>
        <taxon>Arachnida</taxon>
        <taxon>Araneae</taxon>
        <taxon>Araneomorphae</taxon>
        <taxon>Entelegynae</taxon>
        <taxon>Araneoidea</taxon>
        <taxon>Araneidae</taxon>
        <taxon>Caerostris</taxon>
    </lineage>
</organism>
<dbReference type="PANTHER" id="PTHR45813">
    <property type="entry name" value="IG-LIKE DOMAIN-CONTAINING PROTEIN"/>
    <property type="match status" value="1"/>
</dbReference>
<name>A0AAV4X785_9ARAC</name>
<feature type="disulfide bond" evidence="2">
    <location>
        <begin position="134"/>
        <end position="151"/>
    </location>
</feature>
<proteinExistence type="predicted"/>
<feature type="domain" description="EGF-like" evidence="5">
    <location>
        <begin position="164"/>
        <end position="206"/>
    </location>
</feature>
<dbReference type="PROSITE" id="PS01180">
    <property type="entry name" value="CUB"/>
    <property type="match status" value="1"/>
</dbReference>
<feature type="domain" description="Ig-like" evidence="6">
    <location>
        <begin position="240"/>
        <end position="346"/>
    </location>
</feature>
<evidence type="ECO:0000313" key="8">
    <source>
        <dbReference type="Proteomes" id="UP001054837"/>
    </source>
</evidence>